<comment type="function">
    <text evidence="1 12">Required for the export of heme to the periplasm for the biogenesis of c-type cytochromes.</text>
</comment>
<dbReference type="GO" id="GO:0005886">
    <property type="term" value="C:plasma membrane"/>
    <property type="evidence" value="ECO:0007669"/>
    <property type="project" value="UniProtKB-SubCell"/>
</dbReference>
<evidence type="ECO:0000256" key="11">
    <source>
        <dbReference type="ARBA" id="ARBA00023136"/>
    </source>
</evidence>
<dbReference type="GO" id="GO:0015232">
    <property type="term" value="F:heme transmembrane transporter activity"/>
    <property type="evidence" value="ECO:0007669"/>
    <property type="project" value="InterPro"/>
</dbReference>
<feature type="transmembrane region" description="Helical" evidence="13">
    <location>
        <begin position="146"/>
        <end position="173"/>
    </location>
</feature>
<evidence type="ECO:0000313" key="15">
    <source>
        <dbReference type="Proteomes" id="UP000294692"/>
    </source>
</evidence>
<keyword evidence="7 12" id="KW-0997">Cell inner membrane</keyword>
<dbReference type="OrthoDB" id="9799895at2"/>
<keyword evidence="8 13" id="KW-0812">Transmembrane</keyword>
<organism evidence="14 15">
    <name type="scientific">Paracandidimonas soli</name>
    <dbReference type="NCBI Taxonomy" id="1917182"/>
    <lineage>
        <taxon>Bacteria</taxon>
        <taxon>Pseudomonadati</taxon>
        <taxon>Pseudomonadota</taxon>
        <taxon>Betaproteobacteria</taxon>
        <taxon>Burkholderiales</taxon>
        <taxon>Alcaligenaceae</taxon>
        <taxon>Paracandidimonas</taxon>
    </lineage>
</organism>
<dbReference type="InterPro" id="IPR026031">
    <property type="entry name" value="Cyt_c_CcmB_bac"/>
</dbReference>
<dbReference type="AlphaFoldDB" id="A0A4R3UML9"/>
<feature type="transmembrane region" description="Helical" evidence="13">
    <location>
        <begin position="74"/>
        <end position="91"/>
    </location>
</feature>
<evidence type="ECO:0000256" key="12">
    <source>
        <dbReference type="PIRNR" id="PIRNR002764"/>
    </source>
</evidence>
<dbReference type="Proteomes" id="UP000294692">
    <property type="component" value="Unassembled WGS sequence"/>
</dbReference>
<dbReference type="PANTHER" id="PTHR30070">
    <property type="entry name" value="HEME EXPORTER PROTEIN B"/>
    <property type="match status" value="1"/>
</dbReference>
<dbReference type="NCBIfam" id="TIGR01190">
    <property type="entry name" value="ccmB"/>
    <property type="match status" value="1"/>
</dbReference>
<evidence type="ECO:0000256" key="13">
    <source>
        <dbReference type="SAM" id="Phobius"/>
    </source>
</evidence>
<dbReference type="InterPro" id="IPR003544">
    <property type="entry name" value="Cyt_c_biogenesis_CcmB"/>
</dbReference>
<keyword evidence="6 12" id="KW-1003">Cell membrane</keyword>
<evidence type="ECO:0000256" key="8">
    <source>
        <dbReference type="ARBA" id="ARBA00022692"/>
    </source>
</evidence>
<protein>
    <recommendedName>
        <fullName evidence="4 12">Heme exporter protein B</fullName>
    </recommendedName>
</protein>
<dbReference type="Pfam" id="PF03379">
    <property type="entry name" value="CcmB"/>
    <property type="match status" value="1"/>
</dbReference>
<evidence type="ECO:0000256" key="1">
    <source>
        <dbReference type="ARBA" id="ARBA00002442"/>
    </source>
</evidence>
<evidence type="ECO:0000256" key="6">
    <source>
        <dbReference type="ARBA" id="ARBA00022475"/>
    </source>
</evidence>
<keyword evidence="9 12" id="KW-0201">Cytochrome c-type biogenesis</keyword>
<evidence type="ECO:0000256" key="7">
    <source>
        <dbReference type="ARBA" id="ARBA00022519"/>
    </source>
</evidence>
<sequence length="241" mass="25161">MSARQSVRLGLQAEDKPELFTGAFSATLRRDLLLAWRARSDIFISLGFLAVVASLFPLGIGAEPQQLASIGPGVIWVAALLSCLLSLNRLFAQDHADGVLEQLLLSGEPPALWVCAKLLAFWLTACLPVVLLSPLLALWFHLPLDVLPVLAASLLLGTPVLAMLGGIGAALTLGLNSNGMLLGLLVLPLYVPVLIFGTAATGTAMLGMDASSHLLLLGGICAACMALAPWACATCLDIAME</sequence>
<keyword evidence="10 13" id="KW-1133">Transmembrane helix</keyword>
<reference evidence="14 15" key="1">
    <citation type="submission" date="2019-03" db="EMBL/GenBank/DDBJ databases">
        <title>Genomic Encyclopedia of Type Strains, Phase IV (KMG-IV): sequencing the most valuable type-strain genomes for metagenomic binning, comparative biology and taxonomic classification.</title>
        <authorList>
            <person name="Goeker M."/>
        </authorList>
    </citation>
    <scope>NUCLEOTIDE SEQUENCE [LARGE SCALE GENOMIC DNA]</scope>
    <source>
        <strain evidence="14 15">DSM 100048</strain>
    </source>
</reference>
<keyword evidence="11 12" id="KW-0472">Membrane</keyword>
<evidence type="ECO:0000256" key="3">
    <source>
        <dbReference type="ARBA" id="ARBA00010544"/>
    </source>
</evidence>
<evidence type="ECO:0000256" key="10">
    <source>
        <dbReference type="ARBA" id="ARBA00022989"/>
    </source>
</evidence>
<dbReference type="PIRSF" id="PIRSF002764">
    <property type="entry name" value="CcmB"/>
    <property type="match status" value="1"/>
</dbReference>
<comment type="caution">
    <text evidence="14">The sequence shown here is derived from an EMBL/GenBank/DDBJ whole genome shotgun (WGS) entry which is preliminary data.</text>
</comment>
<dbReference type="PANTHER" id="PTHR30070:SF1">
    <property type="entry name" value="CYTOCHROME C BIOGENESIS B-RELATED"/>
    <property type="match status" value="1"/>
</dbReference>
<evidence type="ECO:0000256" key="5">
    <source>
        <dbReference type="ARBA" id="ARBA00022448"/>
    </source>
</evidence>
<comment type="similarity">
    <text evidence="3 12">Belongs to the CcmB/CycW/HelB family.</text>
</comment>
<feature type="transmembrane region" description="Helical" evidence="13">
    <location>
        <begin position="214"/>
        <end position="239"/>
    </location>
</feature>
<dbReference type="GO" id="GO:0017004">
    <property type="term" value="P:cytochrome complex assembly"/>
    <property type="evidence" value="ECO:0007669"/>
    <property type="project" value="UniProtKB-KW"/>
</dbReference>
<proteinExistence type="inferred from homology"/>
<feature type="transmembrane region" description="Helical" evidence="13">
    <location>
        <begin position="180"/>
        <end position="208"/>
    </location>
</feature>
<evidence type="ECO:0000256" key="4">
    <source>
        <dbReference type="ARBA" id="ARBA00016452"/>
    </source>
</evidence>
<gene>
    <name evidence="14" type="ORF">EV686_11617</name>
</gene>
<name>A0A4R3UML9_9BURK</name>
<dbReference type="PRINTS" id="PR01414">
    <property type="entry name" value="CCMBBIOGNSIS"/>
</dbReference>
<dbReference type="EMBL" id="SMBX01000016">
    <property type="protein sequence ID" value="TCU91927.1"/>
    <property type="molecule type" value="Genomic_DNA"/>
</dbReference>
<dbReference type="GO" id="GO:1903607">
    <property type="term" value="P:cytochrome c biosynthetic process"/>
    <property type="evidence" value="ECO:0007669"/>
    <property type="project" value="TreeGrafter"/>
</dbReference>
<evidence type="ECO:0000313" key="14">
    <source>
        <dbReference type="EMBL" id="TCU91927.1"/>
    </source>
</evidence>
<feature type="transmembrane region" description="Helical" evidence="13">
    <location>
        <begin position="111"/>
        <end position="140"/>
    </location>
</feature>
<comment type="subcellular location">
    <subcellularLocation>
        <location evidence="2">Cell inner membrane</location>
        <topology evidence="2">Multi-pass membrane protein</topology>
    </subcellularLocation>
</comment>
<evidence type="ECO:0000256" key="9">
    <source>
        <dbReference type="ARBA" id="ARBA00022748"/>
    </source>
</evidence>
<feature type="transmembrane region" description="Helical" evidence="13">
    <location>
        <begin position="42"/>
        <end position="62"/>
    </location>
</feature>
<keyword evidence="5 12" id="KW-0813">Transport</keyword>
<dbReference type="RefSeq" id="WP_132478361.1">
    <property type="nucleotide sequence ID" value="NZ_JBHRVM010000001.1"/>
</dbReference>
<evidence type="ECO:0000256" key="2">
    <source>
        <dbReference type="ARBA" id="ARBA00004429"/>
    </source>
</evidence>
<keyword evidence="15" id="KW-1185">Reference proteome</keyword>
<accession>A0A4R3UML9</accession>